<dbReference type="InterPro" id="IPR057271">
    <property type="entry name" value="YagK_YfjJ_C"/>
</dbReference>
<reference evidence="2 3" key="1">
    <citation type="submission" date="2018-09" db="EMBL/GenBank/DDBJ databases">
        <title>Yersinia kristensenii subsp. rochesterensis subsp. nov., Isolated from Human Feces.</title>
        <authorList>
            <person name="Cunningham S.A."/>
            <person name="Jeraldo P."/>
            <person name="Patel R."/>
        </authorList>
    </citation>
    <scope>NUCLEOTIDE SEQUENCE [LARGE SCALE GENOMIC DNA]</scope>
    <source>
        <strain evidence="2 3">ATCC BAA-2637</strain>
    </source>
</reference>
<dbReference type="EMBL" id="CP032482">
    <property type="protein sequence ID" value="AYD42599.1"/>
    <property type="molecule type" value="Genomic_DNA"/>
</dbReference>
<gene>
    <name evidence="2" type="ORF">DXZ79_01840</name>
</gene>
<sequence length="218" mass="24975">MFLFDDITHPMVVDQSQKPFNEAYLQRIEGVLCNALQDHPQTTVIRVDLHLPEDGDVGDSIASDADLSQGLMSRFIESLKAQIVAYRQRKTREGIRTHRCSVRYVWVMEQPELGGKKHYHMALFVNTDTFNALGSYGAQGKGLASLVQNAWLSAMKKRDWPEYLTLVHFVYNPLAFLELNKSDFRNNLDALTFRLSYMAKQRTKRYSSAERSFGCSQS</sequence>
<evidence type="ECO:0000313" key="2">
    <source>
        <dbReference type="EMBL" id="AYD42599.1"/>
    </source>
</evidence>
<accession>A0A8D4SLR9</accession>
<proteinExistence type="predicted"/>
<name>A0A8D4SLR9_9GAMM</name>
<organism evidence="2 3">
    <name type="scientific">Yersinia rochesterensis</name>
    <dbReference type="NCBI Taxonomy" id="1604335"/>
    <lineage>
        <taxon>Bacteria</taxon>
        <taxon>Pseudomonadati</taxon>
        <taxon>Pseudomonadota</taxon>
        <taxon>Gammaproteobacteria</taxon>
        <taxon>Enterobacterales</taxon>
        <taxon>Yersiniaceae</taxon>
        <taxon>Yersinia</taxon>
    </lineage>
</organism>
<evidence type="ECO:0000313" key="3">
    <source>
        <dbReference type="Proteomes" id="UP000265864"/>
    </source>
</evidence>
<dbReference type="Proteomes" id="UP000265864">
    <property type="component" value="Chromosome"/>
</dbReference>
<evidence type="ECO:0000259" key="1">
    <source>
        <dbReference type="Pfam" id="PF11726"/>
    </source>
</evidence>
<feature type="domain" description="YagK/YfjJ C-terminal" evidence="1">
    <location>
        <begin position="36"/>
        <end position="216"/>
    </location>
</feature>
<dbReference type="AlphaFoldDB" id="A0A8D4SLR9"/>
<dbReference type="RefSeq" id="WP_120011024.1">
    <property type="nucleotide sequence ID" value="NZ_CP032482.1"/>
</dbReference>
<dbReference type="GeneID" id="82549536"/>
<protein>
    <submittedName>
        <fullName evidence="2">Inovirus Gp2 family protein</fullName>
    </submittedName>
</protein>
<dbReference type="Pfam" id="PF11726">
    <property type="entry name" value="YagK_YfjJ_C"/>
    <property type="match status" value="1"/>
</dbReference>